<dbReference type="InterPro" id="IPR023198">
    <property type="entry name" value="PGP-like_dom2"/>
</dbReference>
<dbReference type="InterPro" id="IPR023214">
    <property type="entry name" value="HAD_sf"/>
</dbReference>
<evidence type="ECO:0000256" key="1">
    <source>
        <dbReference type="ARBA" id="ARBA00000830"/>
    </source>
</evidence>
<dbReference type="RefSeq" id="WP_089271807.1">
    <property type="nucleotide sequence ID" value="NZ_FZNN01000014.1"/>
</dbReference>
<dbReference type="GO" id="GO:0008967">
    <property type="term" value="F:phosphoglycolate phosphatase activity"/>
    <property type="evidence" value="ECO:0007669"/>
    <property type="project" value="UniProtKB-EC"/>
</dbReference>
<evidence type="ECO:0000256" key="4">
    <source>
        <dbReference type="ARBA" id="ARBA00013078"/>
    </source>
</evidence>
<organism evidence="5 6">
    <name type="scientific">Puniceibacterium sediminis</name>
    <dbReference type="NCBI Taxonomy" id="1608407"/>
    <lineage>
        <taxon>Bacteria</taxon>
        <taxon>Pseudomonadati</taxon>
        <taxon>Pseudomonadota</taxon>
        <taxon>Alphaproteobacteria</taxon>
        <taxon>Rhodobacterales</taxon>
        <taxon>Paracoccaceae</taxon>
        <taxon>Puniceibacterium</taxon>
    </lineage>
</organism>
<dbReference type="InterPro" id="IPR006439">
    <property type="entry name" value="HAD-SF_hydro_IA"/>
</dbReference>
<gene>
    <name evidence="5" type="ORF">SAMN06265370_11417</name>
</gene>
<dbReference type="SFLD" id="SFLDS00003">
    <property type="entry name" value="Haloacid_Dehalogenase"/>
    <property type="match status" value="1"/>
</dbReference>
<dbReference type="Proteomes" id="UP000198417">
    <property type="component" value="Unassembled WGS sequence"/>
</dbReference>
<evidence type="ECO:0000256" key="2">
    <source>
        <dbReference type="ARBA" id="ARBA00004818"/>
    </source>
</evidence>
<dbReference type="SFLD" id="SFLDG01129">
    <property type="entry name" value="C1.5:_HAD__Beta-PGM__Phosphata"/>
    <property type="match status" value="1"/>
</dbReference>
<dbReference type="PANTHER" id="PTHR43434">
    <property type="entry name" value="PHOSPHOGLYCOLATE PHOSPHATASE"/>
    <property type="match status" value="1"/>
</dbReference>
<reference evidence="5 6" key="1">
    <citation type="submission" date="2017-06" db="EMBL/GenBank/DDBJ databases">
        <authorList>
            <person name="Kim H.J."/>
            <person name="Triplett B.A."/>
        </authorList>
    </citation>
    <scope>NUCLEOTIDE SEQUENCE [LARGE SCALE GENOMIC DNA]</scope>
    <source>
        <strain evidence="5 6">DSM 29052</strain>
    </source>
</reference>
<evidence type="ECO:0000313" key="6">
    <source>
        <dbReference type="Proteomes" id="UP000198417"/>
    </source>
</evidence>
<dbReference type="NCBIfam" id="TIGR01549">
    <property type="entry name" value="HAD-SF-IA-v1"/>
    <property type="match status" value="1"/>
</dbReference>
<dbReference type="InterPro" id="IPR036412">
    <property type="entry name" value="HAD-like_sf"/>
</dbReference>
<dbReference type="NCBIfam" id="TIGR01509">
    <property type="entry name" value="HAD-SF-IA-v3"/>
    <property type="match status" value="1"/>
</dbReference>
<dbReference type="SUPFAM" id="SSF56784">
    <property type="entry name" value="HAD-like"/>
    <property type="match status" value="1"/>
</dbReference>
<comment type="similarity">
    <text evidence="3">Belongs to the HAD-like hydrolase superfamily. CbbY/CbbZ/Gph/YieH family.</text>
</comment>
<comment type="pathway">
    <text evidence="2">Organic acid metabolism; glycolate biosynthesis; glycolate from 2-phosphoglycolate: step 1/1.</text>
</comment>
<dbReference type="Gene3D" id="1.10.150.240">
    <property type="entry name" value="Putative phosphatase, domain 2"/>
    <property type="match status" value="1"/>
</dbReference>
<dbReference type="EMBL" id="FZNN01000014">
    <property type="protein sequence ID" value="SNR64628.1"/>
    <property type="molecule type" value="Genomic_DNA"/>
</dbReference>
<protein>
    <recommendedName>
        <fullName evidence="4">phosphoglycolate phosphatase</fullName>
        <ecNumber evidence="4">3.1.3.18</ecNumber>
    </recommendedName>
</protein>
<dbReference type="CDD" id="cd01427">
    <property type="entry name" value="HAD_like"/>
    <property type="match status" value="1"/>
</dbReference>
<dbReference type="InterPro" id="IPR050155">
    <property type="entry name" value="HAD-like_hydrolase_sf"/>
</dbReference>
<accession>A0A238Y1D7</accession>
<dbReference type="Pfam" id="PF00702">
    <property type="entry name" value="Hydrolase"/>
    <property type="match status" value="1"/>
</dbReference>
<evidence type="ECO:0000256" key="3">
    <source>
        <dbReference type="ARBA" id="ARBA00006171"/>
    </source>
</evidence>
<keyword evidence="6" id="KW-1185">Reference proteome</keyword>
<name>A0A238Y1D7_9RHOB</name>
<dbReference type="GO" id="GO:0006281">
    <property type="term" value="P:DNA repair"/>
    <property type="evidence" value="ECO:0007669"/>
    <property type="project" value="TreeGrafter"/>
</dbReference>
<dbReference type="Gene3D" id="3.40.50.1000">
    <property type="entry name" value="HAD superfamily/HAD-like"/>
    <property type="match status" value="1"/>
</dbReference>
<proteinExistence type="inferred from homology"/>
<sequence length="238" mass="24443">MTKRVTSGPIGAVLFDKDGTLFDFGATWNVWAGEVLRELAEGDAAVLQALAGAAHYDLVASEFLPESPIIAGTNREAAACLAVALPKRSVEEIERHLMLTSSVAPLVPVVPLVALLASMAAGGLKLGVMTNDTEYGALSHLGQAGVAELFDFVAGFDSGHGAKPAPGPLLAFARAVGVAPERCVMVGDSTHDLVAGRAAGMRCVGVLTGPAGTEALEVLADVVLPDIGHLPKWIESLS</sequence>
<dbReference type="EC" id="3.1.3.18" evidence="4"/>
<comment type="catalytic activity">
    <reaction evidence="1">
        <text>2-phosphoglycolate + H2O = glycolate + phosphate</text>
        <dbReference type="Rhea" id="RHEA:14369"/>
        <dbReference type="ChEBI" id="CHEBI:15377"/>
        <dbReference type="ChEBI" id="CHEBI:29805"/>
        <dbReference type="ChEBI" id="CHEBI:43474"/>
        <dbReference type="ChEBI" id="CHEBI:58033"/>
        <dbReference type="EC" id="3.1.3.18"/>
    </reaction>
</comment>
<dbReference type="AlphaFoldDB" id="A0A238Y1D7"/>
<evidence type="ECO:0000313" key="5">
    <source>
        <dbReference type="EMBL" id="SNR64628.1"/>
    </source>
</evidence>
<dbReference type="PANTHER" id="PTHR43434:SF1">
    <property type="entry name" value="PHOSPHOGLYCOLATE PHOSPHATASE"/>
    <property type="match status" value="1"/>
</dbReference>
<dbReference type="OrthoDB" id="9797743at2"/>